<evidence type="ECO:0000259" key="1">
    <source>
        <dbReference type="Pfam" id="PF01939"/>
    </source>
</evidence>
<gene>
    <name evidence="2" type="ORF">BE08_03840</name>
</gene>
<protein>
    <recommendedName>
        <fullName evidence="1">Endonuclease NucS C-terminal domain-containing protein</fullName>
    </recommendedName>
</protein>
<proteinExistence type="predicted"/>
<sequence>MREPRVRRVLDPMLAGGQTDSDVLDDDFSYVLGLGLSRFHGGRFEIANPIYREVVPRALTFIRQAQIPAEPAAYVRADGSLDMGKLFTDWQAFWRKDGHLAAEGFGYRESGPHLMLMAFLQRVVNGGGPVEREYGLGRGALDLMICWRDERHAVEVKVRRDTETEVDALDQVARYLDHAGLGEGWLVMFDLRKERSWAERLFVREVAHGGKTVRIVGC</sequence>
<evidence type="ECO:0000313" key="2">
    <source>
        <dbReference type="EMBL" id="KYF50609.1"/>
    </source>
</evidence>
<dbReference type="InterPro" id="IPR048301">
    <property type="entry name" value="NucS_C"/>
</dbReference>
<dbReference type="EMBL" id="JELY01003140">
    <property type="protein sequence ID" value="KYF50609.1"/>
    <property type="molecule type" value="Genomic_DNA"/>
</dbReference>
<dbReference type="GO" id="GO:0004519">
    <property type="term" value="F:endonuclease activity"/>
    <property type="evidence" value="ECO:0007669"/>
    <property type="project" value="InterPro"/>
</dbReference>
<reference evidence="2 3" key="1">
    <citation type="submission" date="2014-02" db="EMBL/GenBank/DDBJ databases">
        <title>The small core and large imbalanced accessory genome model reveals a collaborative survival strategy of Sorangium cellulosum strains in nature.</title>
        <authorList>
            <person name="Han K."/>
            <person name="Peng R."/>
            <person name="Blom J."/>
            <person name="Li Y.-Z."/>
        </authorList>
    </citation>
    <scope>NUCLEOTIDE SEQUENCE [LARGE SCALE GENOMIC DNA]</scope>
    <source>
        <strain evidence="2 3">So0157-25</strain>
    </source>
</reference>
<dbReference type="Proteomes" id="UP000075420">
    <property type="component" value="Unassembled WGS sequence"/>
</dbReference>
<evidence type="ECO:0000313" key="3">
    <source>
        <dbReference type="Proteomes" id="UP000075420"/>
    </source>
</evidence>
<name>A0A150P4I5_SORCE</name>
<dbReference type="Pfam" id="PF01939">
    <property type="entry name" value="NucS_C"/>
    <property type="match status" value="1"/>
</dbReference>
<organism evidence="2 3">
    <name type="scientific">Sorangium cellulosum</name>
    <name type="common">Polyangium cellulosum</name>
    <dbReference type="NCBI Taxonomy" id="56"/>
    <lineage>
        <taxon>Bacteria</taxon>
        <taxon>Pseudomonadati</taxon>
        <taxon>Myxococcota</taxon>
        <taxon>Polyangia</taxon>
        <taxon>Polyangiales</taxon>
        <taxon>Polyangiaceae</taxon>
        <taxon>Sorangium</taxon>
    </lineage>
</organism>
<accession>A0A150P4I5</accession>
<feature type="domain" description="Endonuclease NucS C-terminal" evidence="1">
    <location>
        <begin position="115"/>
        <end position="178"/>
    </location>
</feature>
<comment type="caution">
    <text evidence="2">The sequence shown here is derived from an EMBL/GenBank/DDBJ whole genome shotgun (WGS) entry which is preliminary data.</text>
</comment>
<dbReference type="AlphaFoldDB" id="A0A150P4I5"/>